<accession>H2LM46</accession>
<reference evidence="5" key="2">
    <citation type="submission" date="2025-08" db="UniProtKB">
        <authorList>
            <consortium name="Ensembl"/>
        </authorList>
    </citation>
    <scope>IDENTIFICATION</scope>
    <source>
        <strain evidence="5">Hd-rR</strain>
    </source>
</reference>
<organism evidence="5 6">
    <name type="scientific">Oryzias latipes</name>
    <name type="common">Japanese rice fish</name>
    <name type="synonym">Japanese killifish</name>
    <dbReference type="NCBI Taxonomy" id="8090"/>
    <lineage>
        <taxon>Eukaryota</taxon>
        <taxon>Metazoa</taxon>
        <taxon>Chordata</taxon>
        <taxon>Craniata</taxon>
        <taxon>Vertebrata</taxon>
        <taxon>Euteleostomi</taxon>
        <taxon>Actinopterygii</taxon>
        <taxon>Neopterygii</taxon>
        <taxon>Teleostei</taxon>
        <taxon>Neoteleostei</taxon>
        <taxon>Acanthomorphata</taxon>
        <taxon>Ovalentaria</taxon>
        <taxon>Atherinomorphae</taxon>
        <taxon>Beloniformes</taxon>
        <taxon>Adrianichthyidae</taxon>
        <taxon>Oryziinae</taxon>
        <taxon>Oryzias</taxon>
    </lineage>
</organism>
<dbReference type="InterPro" id="IPR035983">
    <property type="entry name" value="Hect_E3_ubiquitin_ligase"/>
</dbReference>
<proteinExistence type="predicted"/>
<feature type="domain" description="HECT" evidence="4">
    <location>
        <begin position="86"/>
        <end position="159"/>
    </location>
</feature>
<dbReference type="Bgee" id="ENSORLG00000005660">
    <property type="expression patterns" value="Expressed in animal zygote and 2 other cell types or tissues"/>
</dbReference>
<keyword evidence="1" id="KW-0808">Transferase</keyword>
<keyword evidence="6" id="KW-1185">Reference proteome</keyword>
<reference evidence="5" key="3">
    <citation type="submission" date="2025-09" db="UniProtKB">
        <authorList>
            <consortium name="Ensembl"/>
        </authorList>
    </citation>
    <scope>IDENTIFICATION</scope>
    <source>
        <strain evidence="5">Hd-rR</strain>
    </source>
</reference>
<evidence type="ECO:0000256" key="3">
    <source>
        <dbReference type="PROSITE-ProRule" id="PRU00104"/>
    </source>
</evidence>
<dbReference type="Gene3D" id="3.30.2410.10">
    <property type="entry name" value="Hect, E3 ligase catalytic domain"/>
    <property type="match status" value="1"/>
</dbReference>
<dbReference type="PROSITE" id="PS50237">
    <property type="entry name" value="HECT"/>
    <property type="match status" value="1"/>
</dbReference>
<protein>
    <recommendedName>
        <fullName evidence="4">HECT domain-containing protein</fullName>
    </recommendedName>
</protein>
<evidence type="ECO:0000259" key="4">
    <source>
        <dbReference type="PROSITE" id="PS50237"/>
    </source>
</evidence>
<sequence>MHCNFMSILYLYFRFKAGLETLQFLTALKEHPTVLTPALCHTEVKLSAEQVENLFQPVLSPQGTLCHFLSYALILEDNSAVTLEEVLMFAAGVPCVPPAGMSPLPRLHFMSPSTSKFPMANTCANILKIPLLDSYTAFKANMDFGIKNSPAQKHIFEQRLRRAAKDRRQTQICPVNRVWRERRMNSDLSVY</sequence>
<dbReference type="AlphaFoldDB" id="H2LM46"/>
<dbReference type="GO" id="GO:0004842">
    <property type="term" value="F:ubiquitin-protein transferase activity"/>
    <property type="evidence" value="ECO:0007669"/>
    <property type="project" value="InterPro"/>
</dbReference>
<dbReference type="InterPro" id="IPR000569">
    <property type="entry name" value="HECT_dom"/>
</dbReference>
<dbReference type="SUPFAM" id="SSF56204">
    <property type="entry name" value="Hect, E3 ligase catalytic domain"/>
    <property type="match status" value="1"/>
</dbReference>
<dbReference type="HOGENOM" id="CLU_024258_0_0_1"/>
<dbReference type="Pfam" id="PF00632">
    <property type="entry name" value="HECT"/>
    <property type="match status" value="1"/>
</dbReference>
<name>H2LM46_ORYLA</name>
<dbReference type="GeneTree" id="ENSGT00950000182865"/>
<dbReference type="Proteomes" id="UP000001038">
    <property type="component" value="Chromosome 24"/>
</dbReference>
<reference evidence="5 6" key="1">
    <citation type="journal article" date="2007" name="Nature">
        <title>The medaka draft genome and insights into vertebrate genome evolution.</title>
        <authorList>
            <person name="Kasahara M."/>
            <person name="Naruse K."/>
            <person name="Sasaki S."/>
            <person name="Nakatani Y."/>
            <person name="Qu W."/>
            <person name="Ahsan B."/>
            <person name="Yamada T."/>
            <person name="Nagayasu Y."/>
            <person name="Doi K."/>
            <person name="Kasai Y."/>
            <person name="Jindo T."/>
            <person name="Kobayashi D."/>
            <person name="Shimada A."/>
            <person name="Toyoda A."/>
            <person name="Kuroki Y."/>
            <person name="Fujiyama A."/>
            <person name="Sasaki T."/>
            <person name="Shimizu A."/>
            <person name="Asakawa S."/>
            <person name="Shimizu N."/>
            <person name="Hashimoto S."/>
            <person name="Yang J."/>
            <person name="Lee Y."/>
            <person name="Matsushima K."/>
            <person name="Sugano S."/>
            <person name="Sakaizumi M."/>
            <person name="Narita T."/>
            <person name="Ohishi K."/>
            <person name="Haga S."/>
            <person name="Ohta F."/>
            <person name="Nomoto H."/>
            <person name="Nogata K."/>
            <person name="Morishita T."/>
            <person name="Endo T."/>
            <person name="Shin-I T."/>
            <person name="Takeda H."/>
            <person name="Morishita S."/>
            <person name="Kohara Y."/>
        </authorList>
    </citation>
    <scope>NUCLEOTIDE SEQUENCE [LARGE SCALE GENOMIC DNA]</scope>
    <source>
        <strain evidence="5 6">Hd-rR</strain>
    </source>
</reference>
<dbReference type="InParanoid" id="H2LM46"/>
<evidence type="ECO:0000256" key="2">
    <source>
        <dbReference type="ARBA" id="ARBA00022786"/>
    </source>
</evidence>
<dbReference type="Ensembl" id="ENSORLT00000007117.2">
    <property type="protein sequence ID" value="ENSORLP00000007116.2"/>
    <property type="gene ID" value="ENSORLG00000005660.2"/>
</dbReference>
<keyword evidence="2 3" id="KW-0833">Ubl conjugation pathway</keyword>
<dbReference type="STRING" id="8090.ENSORLP00000007116"/>
<evidence type="ECO:0000256" key="1">
    <source>
        <dbReference type="ARBA" id="ARBA00022679"/>
    </source>
</evidence>
<evidence type="ECO:0000313" key="6">
    <source>
        <dbReference type="Proteomes" id="UP000001038"/>
    </source>
</evidence>
<feature type="active site" description="Glycyl thioester intermediate" evidence="3">
    <location>
        <position position="123"/>
    </location>
</feature>
<dbReference type="eggNOG" id="KOG1084">
    <property type="taxonomic scope" value="Eukaryota"/>
</dbReference>
<evidence type="ECO:0000313" key="5">
    <source>
        <dbReference type="Ensembl" id="ENSORLP00000007116.2"/>
    </source>
</evidence>